<dbReference type="Proteomes" id="UP001432216">
    <property type="component" value="Chromosome 3"/>
</dbReference>
<feature type="region of interest" description="Disordered" evidence="2">
    <location>
        <begin position="684"/>
        <end position="840"/>
    </location>
</feature>
<accession>A0ABZ2AT34</accession>
<dbReference type="PROSITE" id="PS00108">
    <property type="entry name" value="PROTEIN_KINASE_ST"/>
    <property type="match status" value="1"/>
</dbReference>
<dbReference type="SUPFAM" id="SSF56112">
    <property type="entry name" value="Protein kinase-like (PK-like)"/>
    <property type="match status" value="1"/>
</dbReference>
<feature type="region of interest" description="Disordered" evidence="2">
    <location>
        <begin position="337"/>
        <end position="356"/>
    </location>
</feature>
<protein>
    <recommendedName>
        <fullName evidence="3">Protein kinase domain-containing protein</fullName>
    </recommendedName>
</protein>
<dbReference type="InterPro" id="IPR047173">
    <property type="entry name" value="STRAD_A/B-like"/>
</dbReference>
<proteinExistence type="inferred from homology"/>
<evidence type="ECO:0000313" key="4">
    <source>
        <dbReference type="EMBL" id="WVO20356.1"/>
    </source>
</evidence>
<name>A0ABZ2AT34_9TREE</name>
<keyword evidence="5" id="KW-1185">Reference proteome</keyword>
<dbReference type="InterPro" id="IPR011009">
    <property type="entry name" value="Kinase-like_dom_sf"/>
</dbReference>
<dbReference type="SMART" id="SM00220">
    <property type="entry name" value="S_TKc"/>
    <property type="match status" value="1"/>
</dbReference>
<feature type="region of interest" description="Disordered" evidence="2">
    <location>
        <begin position="1"/>
        <end position="26"/>
    </location>
</feature>
<evidence type="ECO:0000256" key="2">
    <source>
        <dbReference type="SAM" id="MobiDB-lite"/>
    </source>
</evidence>
<evidence type="ECO:0000259" key="3">
    <source>
        <dbReference type="PROSITE" id="PS50011"/>
    </source>
</evidence>
<feature type="compositionally biased region" description="Polar residues" evidence="2">
    <location>
        <begin position="733"/>
        <end position="758"/>
    </location>
</feature>
<evidence type="ECO:0000256" key="1">
    <source>
        <dbReference type="ARBA" id="ARBA00008874"/>
    </source>
</evidence>
<feature type="domain" description="Protein kinase" evidence="3">
    <location>
        <begin position="64"/>
        <end position="457"/>
    </location>
</feature>
<sequence length="840" mass="92104">MNNSSSPPKMRHQILNDFQGPHSNYPYENAHNSSIIRSEDPITSIRGMLNDEYWSTFTFNSDDYELGQVIGFGASSTVYSALFTPPNTQTPTSPSASSTPADFHHSDSNPTLQSRHTLPAPGASRKPHLNITLPAPSSLTTALVSGALEQGTSSHSQGDRPCAIKVSSSHPDVEQLFKEIRLLALCKHPNVLRILATFTLPPDYQRIALVTPLISGGSLAGILDWRSRLATTPKSNHTFKFGIGHKRKEEEDGHTGLEEEEIKAITKQVLEGLKYLHERGYIHRDLKAGNLLVDDDGTILLADLGVGGDMNLPPSPVSEKSRRTGIEEIRFEPTMVNRLGPGKATSMTPTEEDWGRRKSFVGTPNWMAPEVILGRRYDGKADIWSLGITILELAYGTVPGSKFKSKDILTRIITEPPQTLNRMGKFSRHMREFVDTCLVKEPDGRPTSAQLLEHCWLKGAKKKDFLAQSLLDGVPHLAQRQELRRIPTVSSFVSRTSSWDFPTLSRPSSPIKSSLPNPLARSPSIISYKGDYFASHTHSRSSSFSVLPSSPRVSLRQWAERSASVEGEYTVSLGIRAGSEKGKTRSSSVAPAYSARKTTSFDLPRPTSTSSSTRFIDGTSSVRRGRELGTMRLEDSTAQDDERPMAPMSPLMEVGKTEAHPTEIPPLNLNENFGGLEIRSDSLEMHSSPEPLPARPDDPESIPPAEIPKKTSIENDNGTAAPEVVRMPETREVTSGITRQTEYPNTGAPTTDTFSGTETLLARISSRITNSDHSEKRNWLNRRSSVKKAEKMSIATPGQEKDKSGLGNGAAPGHSHSHSIGRTGSWGAVFDKMTGKKGKR</sequence>
<dbReference type="PANTHER" id="PTHR48014:SF21">
    <property type="entry name" value="SERINE_THREONINE-PROTEIN KINASE FRAY2"/>
    <property type="match status" value="1"/>
</dbReference>
<dbReference type="GeneID" id="89988424"/>
<feature type="region of interest" description="Disordered" evidence="2">
    <location>
        <begin position="580"/>
        <end position="647"/>
    </location>
</feature>
<dbReference type="InterPro" id="IPR000719">
    <property type="entry name" value="Prot_kinase_dom"/>
</dbReference>
<dbReference type="InterPro" id="IPR008271">
    <property type="entry name" value="Ser/Thr_kinase_AS"/>
</dbReference>
<dbReference type="Gene3D" id="1.10.510.10">
    <property type="entry name" value="Transferase(Phosphotransferase) domain 1"/>
    <property type="match status" value="1"/>
</dbReference>
<dbReference type="Gene3D" id="3.30.200.20">
    <property type="entry name" value="Phosphorylase Kinase, domain 1"/>
    <property type="match status" value="1"/>
</dbReference>
<dbReference type="PROSITE" id="PS50011">
    <property type="entry name" value="PROTEIN_KINASE_DOM"/>
    <property type="match status" value="1"/>
</dbReference>
<dbReference type="PANTHER" id="PTHR48014">
    <property type="entry name" value="SERINE/THREONINE-PROTEIN KINASE FRAY2"/>
    <property type="match status" value="1"/>
</dbReference>
<comment type="similarity">
    <text evidence="1">Belongs to the protein kinase superfamily. STE Ser/Thr protein kinase family. STE20 subfamily.</text>
</comment>
<organism evidence="4 5">
    <name type="scientific">Cryptococcus decagattii</name>
    <dbReference type="NCBI Taxonomy" id="1859122"/>
    <lineage>
        <taxon>Eukaryota</taxon>
        <taxon>Fungi</taxon>
        <taxon>Dikarya</taxon>
        <taxon>Basidiomycota</taxon>
        <taxon>Agaricomycotina</taxon>
        <taxon>Tremellomycetes</taxon>
        <taxon>Tremellales</taxon>
        <taxon>Cryptococcaceae</taxon>
        <taxon>Cryptococcus</taxon>
        <taxon>Cryptococcus gattii species complex</taxon>
    </lineage>
</organism>
<feature type="compositionally biased region" description="Basic and acidic residues" evidence="2">
    <location>
        <begin position="624"/>
        <end position="644"/>
    </location>
</feature>
<dbReference type="RefSeq" id="XP_064719595.1">
    <property type="nucleotide sequence ID" value="XM_064863523.1"/>
</dbReference>
<dbReference type="Pfam" id="PF00069">
    <property type="entry name" value="Pkinase"/>
    <property type="match status" value="2"/>
</dbReference>
<feature type="compositionally biased region" description="Low complexity" evidence="2">
    <location>
        <begin position="85"/>
        <end position="100"/>
    </location>
</feature>
<dbReference type="EMBL" id="CP143808">
    <property type="protein sequence ID" value="WVO20356.1"/>
    <property type="molecule type" value="Genomic_DNA"/>
</dbReference>
<feature type="region of interest" description="Disordered" evidence="2">
    <location>
        <begin position="85"/>
        <end position="131"/>
    </location>
</feature>
<reference evidence="4 5" key="1">
    <citation type="submission" date="2024-01" db="EMBL/GenBank/DDBJ databases">
        <title>Comparative genomics of Cryptococcus and Kwoniella reveals pathogenesis evolution and contrasting modes of karyotype evolution via chromosome fusion or intercentromeric recombination.</title>
        <authorList>
            <person name="Coelho M.A."/>
            <person name="David-Palma M."/>
            <person name="Shea T."/>
            <person name="Bowers K."/>
            <person name="McGinley-Smith S."/>
            <person name="Mohammad A.W."/>
            <person name="Gnirke A."/>
            <person name="Yurkov A.M."/>
            <person name="Nowrousian M."/>
            <person name="Sun S."/>
            <person name="Cuomo C.A."/>
            <person name="Heitman J."/>
        </authorList>
    </citation>
    <scope>NUCLEOTIDE SEQUENCE [LARGE SCALE GENOMIC DNA]</scope>
    <source>
        <strain evidence="4 5">7685027</strain>
    </source>
</reference>
<evidence type="ECO:0000313" key="5">
    <source>
        <dbReference type="Proteomes" id="UP001432216"/>
    </source>
</evidence>
<gene>
    <name evidence="4" type="ORF">IAS62_001650</name>
</gene>